<accession>A0ABR2E615</accession>
<reference evidence="1 2" key="1">
    <citation type="journal article" date="2024" name="G3 (Bethesda)">
        <title>Genome assembly of Hibiscus sabdariffa L. provides insights into metabolisms of medicinal natural products.</title>
        <authorList>
            <person name="Kim T."/>
        </authorList>
    </citation>
    <scope>NUCLEOTIDE SEQUENCE [LARGE SCALE GENOMIC DNA]</scope>
    <source>
        <strain evidence="1">TK-2024</strain>
        <tissue evidence="1">Old leaves</tissue>
    </source>
</reference>
<gene>
    <name evidence="1" type="ORF">V6N12_041217</name>
</gene>
<sequence length="72" mass="7949">MEPKDESVPVAELLAMYEGLLVSWERGDRRVVVEPNSANANRLLQDYSEYGVPYGSCWPCVCTNAKGLGSQV</sequence>
<name>A0ABR2E615_9ROSI</name>
<dbReference type="EMBL" id="JBBPBM010000020">
    <property type="protein sequence ID" value="KAK8552633.1"/>
    <property type="molecule type" value="Genomic_DNA"/>
</dbReference>
<comment type="caution">
    <text evidence="1">The sequence shown here is derived from an EMBL/GenBank/DDBJ whole genome shotgun (WGS) entry which is preliminary data.</text>
</comment>
<dbReference type="Proteomes" id="UP001472677">
    <property type="component" value="Unassembled WGS sequence"/>
</dbReference>
<evidence type="ECO:0008006" key="3">
    <source>
        <dbReference type="Google" id="ProtNLM"/>
    </source>
</evidence>
<proteinExistence type="predicted"/>
<organism evidence="1 2">
    <name type="scientific">Hibiscus sabdariffa</name>
    <name type="common">roselle</name>
    <dbReference type="NCBI Taxonomy" id="183260"/>
    <lineage>
        <taxon>Eukaryota</taxon>
        <taxon>Viridiplantae</taxon>
        <taxon>Streptophyta</taxon>
        <taxon>Embryophyta</taxon>
        <taxon>Tracheophyta</taxon>
        <taxon>Spermatophyta</taxon>
        <taxon>Magnoliopsida</taxon>
        <taxon>eudicotyledons</taxon>
        <taxon>Gunneridae</taxon>
        <taxon>Pentapetalae</taxon>
        <taxon>rosids</taxon>
        <taxon>malvids</taxon>
        <taxon>Malvales</taxon>
        <taxon>Malvaceae</taxon>
        <taxon>Malvoideae</taxon>
        <taxon>Hibiscus</taxon>
    </lineage>
</organism>
<evidence type="ECO:0000313" key="2">
    <source>
        <dbReference type="Proteomes" id="UP001472677"/>
    </source>
</evidence>
<evidence type="ECO:0000313" key="1">
    <source>
        <dbReference type="EMBL" id="KAK8552633.1"/>
    </source>
</evidence>
<protein>
    <recommendedName>
        <fullName evidence="3">RNase H type-1 domain-containing protein</fullName>
    </recommendedName>
</protein>
<keyword evidence="2" id="KW-1185">Reference proteome</keyword>